<feature type="domain" description="SLH" evidence="2">
    <location>
        <begin position="1817"/>
        <end position="1872"/>
    </location>
</feature>
<evidence type="ECO:0000256" key="1">
    <source>
        <dbReference type="SAM" id="MobiDB-lite"/>
    </source>
</evidence>
<name>A0A4S4BXA6_9BACL</name>
<dbReference type="SUPFAM" id="SSF49373">
    <property type="entry name" value="Invasin/intimin cell-adhesion fragments"/>
    <property type="match status" value="2"/>
</dbReference>
<dbReference type="SUPFAM" id="SSF51126">
    <property type="entry name" value="Pectin lyase-like"/>
    <property type="match status" value="2"/>
</dbReference>
<organism evidence="3 4">
    <name type="scientific">Cohnella fermenti</name>
    <dbReference type="NCBI Taxonomy" id="2565925"/>
    <lineage>
        <taxon>Bacteria</taxon>
        <taxon>Bacillati</taxon>
        <taxon>Bacillota</taxon>
        <taxon>Bacilli</taxon>
        <taxon>Bacillales</taxon>
        <taxon>Paenibacillaceae</taxon>
        <taxon>Cohnella</taxon>
    </lineage>
</organism>
<feature type="compositionally biased region" description="Pro residues" evidence="1">
    <location>
        <begin position="1460"/>
        <end position="1469"/>
    </location>
</feature>
<dbReference type="Pfam" id="PF02368">
    <property type="entry name" value="Big_2"/>
    <property type="match status" value="2"/>
</dbReference>
<dbReference type="InterPro" id="IPR006626">
    <property type="entry name" value="PbH1"/>
</dbReference>
<protein>
    <recommendedName>
        <fullName evidence="2">SLH domain-containing protein</fullName>
    </recommendedName>
</protein>
<evidence type="ECO:0000313" key="3">
    <source>
        <dbReference type="EMBL" id="THF77747.1"/>
    </source>
</evidence>
<dbReference type="Proteomes" id="UP000310636">
    <property type="component" value="Unassembled WGS sequence"/>
</dbReference>
<dbReference type="InterPro" id="IPR011050">
    <property type="entry name" value="Pectin_lyase_fold/virulence"/>
</dbReference>
<comment type="caution">
    <text evidence="3">The sequence shown here is derived from an EMBL/GenBank/DDBJ whole genome shotgun (WGS) entry which is preliminary data.</text>
</comment>
<dbReference type="SMART" id="SM00710">
    <property type="entry name" value="PbH1"/>
    <property type="match status" value="6"/>
</dbReference>
<dbReference type="InterPro" id="IPR051465">
    <property type="entry name" value="Cell_Envelope_Struct_Comp"/>
</dbReference>
<dbReference type="SUPFAM" id="SSF49899">
    <property type="entry name" value="Concanavalin A-like lectins/glucanases"/>
    <property type="match status" value="1"/>
</dbReference>
<dbReference type="Pfam" id="PF13620">
    <property type="entry name" value="CarboxypepD_reg"/>
    <property type="match status" value="1"/>
</dbReference>
<dbReference type="OrthoDB" id="3333873at2"/>
<dbReference type="InterPro" id="IPR025883">
    <property type="entry name" value="Cadherin-like_domain"/>
</dbReference>
<feature type="domain" description="SLH" evidence="2">
    <location>
        <begin position="1750"/>
        <end position="1813"/>
    </location>
</feature>
<evidence type="ECO:0000259" key="2">
    <source>
        <dbReference type="PROSITE" id="PS51272"/>
    </source>
</evidence>
<accession>A0A4S4BXA6</accession>
<dbReference type="EMBL" id="SSOB01000018">
    <property type="protein sequence ID" value="THF77747.1"/>
    <property type="molecule type" value="Genomic_DNA"/>
</dbReference>
<dbReference type="InterPro" id="IPR013783">
    <property type="entry name" value="Ig-like_fold"/>
</dbReference>
<proteinExistence type="predicted"/>
<dbReference type="InterPro" id="IPR012334">
    <property type="entry name" value="Pectin_lyas_fold"/>
</dbReference>
<dbReference type="PANTHER" id="PTHR43308">
    <property type="entry name" value="OUTER MEMBRANE PROTEIN ALPHA-RELATED"/>
    <property type="match status" value="1"/>
</dbReference>
<sequence length="1872" mass="196982">MDSERFAFASLLCSRMACSIIWSEQELVSAFQQRMGRGYGGIAMMNDRKANRGMRKGLAALLAGALLFSLFSGQGAQAEEAGTSDLYSSVVSQAGDYAIKQLGESILSDEANAQVVTSDPGAAQGTVYYVSPNGNDSNDGTSQATPWKTVQKVNATTFSPGDMILFQAGGAWELTESLHPKGSGEEGKRIVIGAYGSGAKPKLSAKNIAIPWTFTDGSTRYASDAVYLENQPYIEIRDLDISNIPDGYTGKQSEVSMIQDRRGIHIAGGNNTTQTELKGYWLHDLYVHDVAGEWNSVSGTGWDPSKRTAGILFEIIVKGQDGLPVIANPVDVTGYQPTWFSDAVIENNVLIDNSFGGIIVKQLKAWGERQDASAPSYDYTDWYPNTNFTIQHNYLDHSGSDYAADTIYLTSTRDSIIRNNVSAGAGTSAIELYYTDRITVEWNEVYEAKQKPTGSDSNAIDPDRASTNALIQYNYLHDNGDGILLCGFTYGSAVVRYNVIKDSESGKRYLNIHGNKGHNYIYNNIFYNSRSTAATFVSTSGDKNTFLNDTNNFHYLYNNIFYSPNNASARTDDGTSLTYSNNSYYNVTEVPAEDTAAIVADPKFKAPSSVTGGSGSDVDLSGLELQADSPLISAGKAIASHDNTTIPVGTITDVAGNSITAGGVDIGIYEFVGDDSSIGDLRGYTFDPYGDIKAGVTVTAKAGGQSYTGISDAKGLYSIGGIPAGTAVAVTASMSDYQDSTAAAATIIGADVSMLNLTLGASLLTTGSIAGNVIGIPNVNVTVTDGSGQVVGTAVTTTNGSYVIDNIPVGSGYTVTVQKQDYYDGTKSGIAVQAAHTTVVDLPISRVVKELRYFLNESFNYAEGAFTGNELWNVNSAGGTVDIVKDNNGNSYLKLEKTASSGSVTVWNKNALNATGVFTIETRIMRTAAGSNANQFAIYSGETIDSSGTISAPMADVGISKGNIFTHVTRGSSGTTNFASAMNRWYDIRMVVNMDSDTFDFYIDGELMKAGAQLRTAGTALNFLQIFGSANNTGDLLIDYLWAYEGSPEGDDADIANVTVEELGSEALAYDAGTHTFTSSSRVPFSYDSVKVRVAPSSPFAEVSVNGKDLGRVDDNDYVEVPLAAGLNTIPLIVTAADGSAITYTLELTKQDELVLAYLTELAITELTLDPAFTGTEPDEADLFYTTENTMEKEHTLTYAKATSGSTVTVTLNGKTLAAASPVSVTLQDGLNTIVLAVASASGDQFQTYTIRVTAGETPVDPPVDPPAAVEVTGVAVTPAELTLTEGDRSSLTAVVSPDDATNKAVSWSTSDPSVAEVDENGVVTAEKEGHATITATTQDGSFTATTEVTVEAASTTTPTDPPVDPPATVEVTGVAVTPTELTLTEGDRSSLTAVVAPEEATNKAVSWSTSDSSVAEVDENGVVTAEKEGHATITATTQDGSFTATTEVTVEAASTTTPTDPPVTPPVDNPSSSGGDTTATTPSLTLTLRDGKVIVQATADSSGQMKAELSEADVAKALESATNGVLDLVLDAEGASGQTEITLPVQSFVGNESAVRSIVIERNGVKVELAVADVSGILKPDSEQLTLRVAPIDPATLAAGVASRIGNHAVYEFALLVDGNEPPAFNGTVTVSLSYALQAGESKAGLVVYYIDESGLLQIVKNGKYDAATGSMSFRPAHFSRYAIAYVPAAFGDLASANWAKEMIESLAARGIVNGTGTGAFQPERTVTRAEFLKMLLGALELANVQTAATLPFEDVEPGSWYEEAVSTAYSLGIVQGKSERQFGADDTITREEMAVMLYRAAQAAGVTLKTDADHDAAFGDASAIAKYSQEAVAAVRAAGLMGGFEDGIFGPKQAATRAQAAAVIYRFIAD</sequence>
<feature type="region of interest" description="Disordered" evidence="1">
    <location>
        <begin position="1452"/>
        <end position="1484"/>
    </location>
</feature>
<dbReference type="SUPFAM" id="SSF49464">
    <property type="entry name" value="Carboxypeptidase regulatory domain-like"/>
    <property type="match status" value="1"/>
</dbReference>
<dbReference type="SMART" id="SM00635">
    <property type="entry name" value="BID_2"/>
    <property type="match status" value="2"/>
</dbReference>
<dbReference type="InterPro" id="IPR008964">
    <property type="entry name" value="Invasin/intimin_cell_adhesion"/>
</dbReference>
<feature type="domain" description="SLH" evidence="2">
    <location>
        <begin position="1688"/>
        <end position="1749"/>
    </location>
</feature>
<dbReference type="InterPro" id="IPR003343">
    <property type="entry name" value="Big_2"/>
</dbReference>
<dbReference type="InterPro" id="IPR008969">
    <property type="entry name" value="CarboxyPept-like_regulatory"/>
</dbReference>
<dbReference type="Gene3D" id="2.60.40.10">
    <property type="entry name" value="Immunoglobulins"/>
    <property type="match status" value="1"/>
</dbReference>
<evidence type="ECO:0000313" key="4">
    <source>
        <dbReference type="Proteomes" id="UP000310636"/>
    </source>
</evidence>
<gene>
    <name evidence="3" type="ORF">E6C55_15510</name>
</gene>
<dbReference type="PROSITE" id="PS51272">
    <property type="entry name" value="SLH"/>
    <property type="match status" value="3"/>
</dbReference>
<dbReference type="Pfam" id="PF00395">
    <property type="entry name" value="SLH"/>
    <property type="match status" value="3"/>
</dbReference>
<dbReference type="Pfam" id="PF12733">
    <property type="entry name" value="Cadherin-like"/>
    <property type="match status" value="2"/>
</dbReference>
<dbReference type="Gene3D" id="2.160.20.10">
    <property type="entry name" value="Single-stranded right-handed beta-helix, Pectin lyase-like"/>
    <property type="match status" value="1"/>
</dbReference>
<dbReference type="Gene3D" id="2.60.40.1080">
    <property type="match status" value="2"/>
</dbReference>
<reference evidence="3 4" key="1">
    <citation type="submission" date="2019-04" db="EMBL/GenBank/DDBJ databases">
        <title>Cohnella sp. nov. isolated from preserved vegetables.</title>
        <authorList>
            <person name="Lin S.-Y."/>
            <person name="Hung M.-H."/>
            <person name="Young C.-C."/>
        </authorList>
    </citation>
    <scope>NUCLEOTIDE SEQUENCE [LARGE SCALE GENOMIC DNA]</scope>
    <source>
        <strain evidence="3 4">CC-MHH1044</strain>
    </source>
</reference>
<keyword evidence="4" id="KW-1185">Reference proteome</keyword>
<dbReference type="SUPFAM" id="SSF49478">
    <property type="entry name" value="Cna protein B-type domain"/>
    <property type="match status" value="1"/>
</dbReference>
<dbReference type="InterPro" id="IPR001119">
    <property type="entry name" value="SLH_dom"/>
</dbReference>
<dbReference type="InterPro" id="IPR013320">
    <property type="entry name" value="ConA-like_dom_sf"/>
</dbReference>